<dbReference type="AlphaFoldDB" id="A0A2D3UPH0"/>
<keyword evidence="4" id="KW-1185">Reference proteome</keyword>
<evidence type="ECO:0000259" key="2">
    <source>
        <dbReference type="Pfam" id="PF00646"/>
    </source>
</evidence>
<sequence length="350" mass="39271">MARCNLKRKAVDNAPASQEIVPQKTVRAPKKPRRDHPARPTRFTRSMKAKVPQEDVFATTELLENILIHLPKCNILTSQRVSQRFRDVIKMSVAIQKKLYLRVGGKGSSETWKGLPDGTFVRTREAPDVEMADNNNARRTKNYMVPTDSNSWFTQDSPPLATHSASNISIYTNGDWRYDDATSLEADEDMKRAMKLSLNGHYISHTLHGMQLTSSPAISIKVRVDWSMGTYERVRLSNGRFLPKPEYEPQLYGTTTVRLRNASGCTVGRALQVVRNSVAEGVNLTRSRKQIAAASVGELRRQKKYGGVVEVSSFSITLRGVLLPSDEDRKACLALPVEVDEVDEVEEVEL</sequence>
<accession>A0A2D3UPH0</accession>
<feature type="region of interest" description="Disordered" evidence="1">
    <location>
        <begin position="1"/>
        <end position="44"/>
    </location>
</feature>
<dbReference type="OrthoDB" id="3630336at2759"/>
<feature type="domain" description="F-box" evidence="2">
    <location>
        <begin position="61"/>
        <end position="91"/>
    </location>
</feature>
<protein>
    <recommendedName>
        <fullName evidence="2">F-box domain-containing protein</fullName>
    </recommendedName>
</protein>
<feature type="compositionally biased region" description="Basic residues" evidence="1">
    <location>
        <begin position="27"/>
        <end position="36"/>
    </location>
</feature>
<dbReference type="Proteomes" id="UP000225277">
    <property type="component" value="Unassembled WGS sequence"/>
</dbReference>
<name>A0A2D3UPH0_9PEZI</name>
<evidence type="ECO:0000256" key="1">
    <source>
        <dbReference type="SAM" id="MobiDB-lite"/>
    </source>
</evidence>
<proteinExistence type="predicted"/>
<organism evidence="3 4">
    <name type="scientific">Ramularia collo-cygni</name>
    <dbReference type="NCBI Taxonomy" id="112498"/>
    <lineage>
        <taxon>Eukaryota</taxon>
        <taxon>Fungi</taxon>
        <taxon>Dikarya</taxon>
        <taxon>Ascomycota</taxon>
        <taxon>Pezizomycotina</taxon>
        <taxon>Dothideomycetes</taxon>
        <taxon>Dothideomycetidae</taxon>
        <taxon>Mycosphaerellales</taxon>
        <taxon>Mycosphaerellaceae</taxon>
        <taxon>Ramularia</taxon>
    </lineage>
</organism>
<evidence type="ECO:0000313" key="4">
    <source>
        <dbReference type="Proteomes" id="UP000225277"/>
    </source>
</evidence>
<dbReference type="Pfam" id="PF00646">
    <property type="entry name" value="F-box"/>
    <property type="match status" value="1"/>
</dbReference>
<dbReference type="EMBL" id="FJUY01000002">
    <property type="protein sequence ID" value="CZT15808.1"/>
    <property type="molecule type" value="Genomic_DNA"/>
</dbReference>
<dbReference type="InterPro" id="IPR001810">
    <property type="entry name" value="F-box_dom"/>
</dbReference>
<evidence type="ECO:0000313" key="3">
    <source>
        <dbReference type="EMBL" id="CZT15808.1"/>
    </source>
</evidence>
<feature type="unsure residue" description="D or N" evidence="3">
    <location>
        <position position="55"/>
    </location>
</feature>
<gene>
    <name evidence="3" type="ORF">RCC_01642</name>
</gene>
<dbReference type="STRING" id="112498.A0A2D3UPH0"/>
<reference evidence="3 4" key="1">
    <citation type="submission" date="2016-03" db="EMBL/GenBank/DDBJ databases">
        <authorList>
            <person name="Ploux O."/>
        </authorList>
    </citation>
    <scope>NUCLEOTIDE SEQUENCE [LARGE SCALE GENOMIC DNA]</scope>
    <source>
        <strain evidence="3 4">URUG2</strain>
    </source>
</reference>